<comment type="function">
    <text evidence="1">Functions as an U snRNP-specific nuclear import adapter. Involved in the trimethylguanosine (m3G)-cap-dependent nuclear import of U snRNPs. Binds specifically to the terminal m3G-cap U snRNAs.</text>
</comment>
<evidence type="ECO:0000256" key="3">
    <source>
        <dbReference type="ARBA" id="ARBA00004496"/>
    </source>
</evidence>
<keyword evidence="6" id="KW-0813">Transport</keyword>
<evidence type="ECO:0000256" key="10">
    <source>
        <dbReference type="SAM" id="MobiDB-lite"/>
    </source>
</evidence>
<keyword evidence="8" id="KW-0694">RNA-binding</keyword>
<keyword evidence="7" id="KW-0963">Cytoplasm</keyword>
<evidence type="ECO:0000256" key="2">
    <source>
        <dbReference type="ARBA" id="ARBA00004123"/>
    </source>
</evidence>
<dbReference type="InterPro" id="IPR047857">
    <property type="entry name" value="Snurportin1_C"/>
</dbReference>
<dbReference type="InParanoid" id="A0A2V0P742"/>
<feature type="domain" description="Snurportin-1 m3G cap-binding" evidence="11">
    <location>
        <begin position="119"/>
        <end position="196"/>
    </location>
</feature>
<comment type="subcellular location">
    <subcellularLocation>
        <location evidence="3">Cytoplasm</location>
    </subcellularLocation>
    <subcellularLocation>
        <location evidence="2">Nucleus</location>
    </subcellularLocation>
</comment>
<feature type="region of interest" description="Disordered" evidence="10">
    <location>
        <begin position="48"/>
        <end position="94"/>
    </location>
</feature>
<protein>
    <recommendedName>
        <fullName evidence="5">Snurportin-1</fullName>
    </recommendedName>
</protein>
<comment type="similarity">
    <text evidence="4">Belongs to the snurportin family.</text>
</comment>
<feature type="region of interest" description="Disordered" evidence="10">
    <location>
        <begin position="1"/>
        <end position="33"/>
    </location>
</feature>
<gene>
    <name evidence="12" type="ORF">Rsub_05741</name>
</gene>
<dbReference type="GO" id="GO:0003723">
    <property type="term" value="F:RNA binding"/>
    <property type="evidence" value="ECO:0007669"/>
    <property type="project" value="UniProtKB-KW"/>
</dbReference>
<evidence type="ECO:0000256" key="9">
    <source>
        <dbReference type="ARBA" id="ARBA00023242"/>
    </source>
</evidence>
<comment type="caution">
    <text evidence="12">The sequence shown here is derived from an EMBL/GenBank/DDBJ whole genome shotgun (WGS) entry which is preliminary data.</text>
</comment>
<evidence type="ECO:0000256" key="5">
    <source>
        <dbReference type="ARBA" id="ARBA00016034"/>
    </source>
</evidence>
<dbReference type="AlphaFoldDB" id="A0A2V0P742"/>
<evidence type="ECO:0000256" key="7">
    <source>
        <dbReference type="ARBA" id="ARBA00022490"/>
    </source>
</evidence>
<keyword evidence="13" id="KW-1185">Reference proteome</keyword>
<reference evidence="12 13" key="1">
    <citation type="journal article" date="2018" name="Sci. Rep.">
        <title>Raphidocelis subcapitata (=Pseudokirchneriella subcapitata) provides an insight into genome evolution and environmental adaptations in the Sphaeropleales.</title>
        <authorList>
            <person name="Suzuki S."/>
            <person name="Yamaguchi H."/>
            <person name="Nakajima N."/>
            <person name="Kawachi M."/>
        </authorList>
    </citation>
    <scope>NUCLEOTIDE SEQUENCE [LARGE SCALE GENOMIC DNA]</scope>
    <source>
        <strain evidence="12 13">NIES-35</strain>
    </source>
</reference>
<feature type="region of interest" description="Disordered" evidence="10">
    <location>
        <begin position="195"/>
        <end position="249"/>
    </location>
</feature>
<evidence type="ECO:0000256" key="6">
    <source>
        <dbReference type="ARBA" id="ARBA00022448"/>
    </source>
</evidence>
<dbReference type="EMBL" id="BDRX01000036">
    <property type="protein sequence ID" value="GBF92905.1"/>
    <property type="molecule type" value="Genomic_DNA"/>
</dbReference>
<feature type="compositionally biased region" description="Low complexity" evidence="10">
    <location>
        <begin position="205"/>
        <end position="249"/>
    </location>
</feature>
<proteinExistence type="inferred from homology"/>
<evidence type="ECO:0000256" key="8">
    <source>
        <dbReference type="ARBA" id="ARBA00022884"/>
    </source>
</evidence>
<evidence type="ECO:0000256" key="4">
    <source>
        <dbReference type="ARBA" id="ARBA00007540"/>
    </source>
</evidence>
<evidence type="ECO:0000313" key="13">
    <source>
        <dbReference type="Proteomes" id="UP000247498"/>
    </source>
</evidence>
<evidence type="ECO:0000313" key="12">
    <source>
        <dbReference type="EMBL" id="GBF92905.1"/>
    </source>
</evidence>
<dbReference type="Pfam" id="PF21974">
    <property type="entry name" value="SPN1_m3Gcap_bd"/>
    <property type="match status" value="2"/>
</dbReference>
<dbReference type="PANTHER" id="PTHR13403">
    <property type="entry name" value="SNURPORTIN1 RNUT1 PROTEIN RNA, U TRANSPORTER 1"/>
    <property type="match status" value="1"/>
</dbReference>
<evidence type="ECO:0000259" key="11">
    <source>
        <dbReference type="Pfam" id="PF21974"/>
    </source>
</evidence>
<dbReference type="GO" id="GO:0005634">
    <property type="term" value="C:nucleus"/>
    <property type="evidence" value="ECO:0007669"/>
    <property type="project" value="UniProtKB-SubCell"/>
</dbReference>
<name>A0A2V0P742_9CHLO</name>
<evidence type="ECO:0000256" key="1">
    <source>
        <dbReference type="ARBA" id="ARBA00003975"/>
    </source>
</evidence>
<dbReference type="InterPro" id="IPR017336">
    <property type="entry name" value="Snurportin-1"/>
</dbReference>
<accession>A0A2V0P742</accession>
<feature type="domain" description="Snurportin-1 m3G cap-binding" evidence="11">
    <location>
        <begin position="254"/>
        <end position="354"/>
    </location>
</feature>
<dbReference type="Proteomes" id="UP000247498">
    <property type="component" value="Unassembled WGS sequence"/>
</dbReference>
<dbReference type="PANTHER" id="PTHR13403:SF6">
    <property type="entry name" value="SNURPORTIN-1"/>
    <property type="match status" value="1"/>
</dbReference>
<sequence>MSSRGRPSIKAASDYGAYQQRRRDAALEQQRAARGSRLQLARVLAAERAEAAPGAEDDAAMGGGLEPPAAAPPAAAPAGAAVSGQGPGAAAGGRGGFGVGPADAGGLSGAELRHHYARQLMQPEWLTDVPPDLGSAWLVLPRPEGRRVLVVAAHGSTALRSRTGALLGRFQSALPGGSRASAGAGDFTVLDAVLADAPDGGGGAPPAAQQGQQQGQGQQEGQQQQLPQQQQQLQQHNHQQHHQQQQQQQQHALAGARLFLTDVLAWRGVDLAGCSAECRAFWLAGKMAEGGAAGGGAAGPGPSLEVLPALPATPEGLASAARGAAGGGALGFVQDGLLLLHREGQYSPGHSPLALLWKDEGCSRYLLDTDTDGIVPPRQAVVLAYRADGTVATADEPPVVLGRMPADWVATGAKLLRPGRLLRFSVGEGGVAFQGGRPSGADLKFEGAANQRRGRADAFSKVLFQALARGGEAPTLEQLQRAAAAAEAAAAADAGAAAGGGDADMGG</sequence>
<dbReference type="SUPFAM" id="SSF56091">
    <property type="entry name" value="DNA ligase/mRNA capping enzyme, catalytic domain"/>
    <property type="match status" value="1"/>
</dbReference>
<organism evidence="12 13">
    <name type="scientific">Raphidocelis subcapitata</name>
    <dbReference type="NCBI Taxonomy" id="307507"/>
    <lineage>
        <taxon>Eukaryota</taxon>
        <taxon>Viridiplantae</taxon>
        <taxon>Chlorophyta</taxon>
        <taxon>core chlorophytes</taxon>
        <taxon>Chlorophyceae</taxon>
        <taxon>CS clade</taxon>
        <taxon>Sphaeropleales</taxon>
        <taxon>Selenastraceae</taxon>
        <taxon>Raphidocelis</taxon>
    </lineage>
</organism>
<keyword evidence="9" id="KW-0539">Nucleus</keyword>
<dbReference type="Gene3D" id="3.30.470.30">
    <property type="entry name" value="DNA ligase/mRNA capping enzyme"/>
    <property type="match status" value="1"/>
</dbReference>
<dbReference type="FunCoup" id="A0A2V0P742">
    <property type="interactions" value="1883"/>
</dbReference>
<dbReference type="OrthoDB" id="10003593at2759"/>
<dbReference type="GO" id="GO:0061015">
    <property type="term" value="P:snRNA import into nucleus"/>
    <property type="evidence" value="ECO:0007669"/>
    <property type="project" value="InterPro"/>
</dbReference>
<feature type="compositionally biased region" description="Gly residues" evidence="10">
    <location>
        <begin position="85"/>
        <end position="94"/>
    </location>
</feature>
<dbReference type="GO" id="GO:0005737">
    <property type="term" value="C:cytoplasm"/>
    <property type="evidence" value="ECO:0007669"/>
    <property type="project" value="UniProtKB-SubCell"/>
</dbReference>
<dbReference type="STRING" id="307507.A0A2V0P742"/>